<evidence type="ECO:0000256" key="7">
    <source>
        <dbReference type="SAM" id="MobiDB-lite"/>
    </source>
</evidence>
<evidence type="ECO:0000256" key="2">
    <source>
        <dbReference type="ARBA" id="ARBA00022448"/>
    </source>
</evidence>
<evidence type="ECO:0000256" key="4">
    <source>
        <dbReference type="ARBA" id="ARBA00022982"/>
    </source>
</evidence>
<keyword evidence="5 8" id="KW-1133">Transmembrane helix</keyword>
<proteinExistence type="predicted"/>
<dbReference type="InterPro" id="IPR006593">
    <property type="entry name" value="Cyt_b561/ferric_Rdtase_TM"/>
</dbReference>
<dbReference type="InterPro" id="IPR005018">
    <property type="entry name" value="DOMON_domain"/>
</dbReference>
<dbReference type="STRING" id="1072389.K1WXW6"/>
<dbReference type="HOGENOM" id="CLU_031471_1_0_1"/>
<dbReference type="Gene3D" id="1.20.120.1770">
    <property type="match status" value="1"/>
</dbReference>
<feature type="transmembrane region" description="Helical" evidence="8">
    <location>
        <begin position="297"/>
        <end position="318"/>
    </location>
</feature>
<organism evidence="10 11">
    <name type="scientific">Marssonina brunnea f. sp. multigermtubi (strain MB_m1)</name>
    <name type="common">Marssonina leaf spot fungus</name>
    <dbReference type="NCBI Taxonomy" id="1072389"/>
    <lineage>
        <taxon>Eukaryota</taxon>
        <taxon>Fungi</taxon>
        <taxon>Dikarya</taxon>
        <taxon>Ascomycota</taxon>
        <taxon>Pezizomycotina</taxon>
        <taxon>Leotiomycetes</taxon>
        <taxon>Helotiales</taxon>
        <taxon>Drepanopezizaceae</taxon>
        <taxon>Drepanopeziza</taxon>
    </lineage>
</organism>
<dbReference type="CDD" id="cd09630">
    <property type="entry name" value="CDH_like_cytochrome"/>
    <property type="match status" value="1"/>
</dbReference>
<dbReference type="Pfam" id="PF03188">
    <property type="entry name" value="Cytochrom_B561"/>
    <property type="match status" value="1"/>
</dbReference>
<evidence type="ECO:0000313" key="11">
    <source>
        <dbReference type="Proteomes" id="UP000006753"/>
    </source>
</evidence>
<keyword evidence="11" id="KW-1185">Reference proteome</keyword>
<comment type="subcellular location">
    <subcellularLocation>
        <location evidence="1">Membrane</location>
    </subcellularLocation>
</comment>
<feature type="region of interest" description="Disordered" evidence="7">
    <location>
        <begin position="508"/>
        <end position="538"/>
    </location>
</feature>
<sequence>MPNAAVGRTYIVETRVAASDDEPASRKDRPGEGRVQNYPTSLQSTLGWTVAGLASLSTAQITFSPGPSYGVAIPSGSSISASSTGPLYVRLSAPTTYQWVALGTGAQMAGSTMFVMYADGAGNVTISGRKSSGHSQPKMDSTIQGGLTLLEGSGIVDGNMVANVKCTTCTLDSDASSSSSPWIAAWSMGSALDSTSTSANINQHGGSSTAQVQLDLAGQATIASDSNPFISSAAGGSSGTSGGSTTGTGNSGGVSFGNSNFGAVADYQKAHGIIMGVVMVLLFPFAAMFIRMGGNGMVHAILQMLNLCALIVGLGLGVKLADMTHVVGSPFSKRQWSPPPGFDPSSIPGFGNGSGGAGGSGSGGSSTGSSGNGASSSTLGGAAGASRAGRLGIENLSSTHTIFGVVIVVLFLIQPIFGIIHHMQYKRNQARAPVSHLHIWYGRVIILLGVINGGLGLKLARNSPNGVIAYSVVAGVVGLAYVLMCVFKRKGGAPPLWKTESDVGMMRMGSQPQAPPQYDDVDMGHGAPPHYPQRTVVK</sequence>
<feature type="region of interest" description="Disordered" evidence="7">
    <location>
        <begin position="331"/>
        <end position="376"/>
    </location>
</feature>
<dbReference type="SMART" id="SM00664">
    <property type="entry name" value="DoH"/>
    <property type="match status" value="1"/>
</dbReference>
<dbReference type="AlphaFoldDB" id="K1WXW6"/>
<name>K1WXW6_MARBU</name>
<dbReference type="PANTHER" id="PTHR47797:SF4">
    <property type="entry name" value="DOMON DOMAIN-CONTAINING PROTEIN"/>
    <property type="match status" value="1"/>
</dbReference>
<protein>
    <submittedName>
        <fullName evidence="10">Integral membrane protein</fullName>
    </submittedName>
</protein>
<evidence type="ECO:0000256" key="3">
    <source>
        <dbReference type="ARBA" id="ARBA00022692"/>
    </source>
</evidence>
<dbReference type="GO" id="GO:0016020">
    <property type="term" value="C:membrane"/>
    <property type="evidence" value="ECO:0007669"/>
    <property type="project" value="UniProtKB-SubCell"/>
</dbReference>
<feature type="transmembrane region" description="Helical" evidence="8">
    <location>
        <begin position="401"/>
        <end position="420"/>
    </location>
</feature>
<reference evidence="10 11" key="1">
    <citation type="journal article" date="2012" name="BMC Genomics">
        <title>Sequencing the genome of Marssonina brunnea reveals fungus-poplar co-evolution.</title>
        <authorList>
            <person name="Zhu S."/>
            <person name="Cao Y.-Z."/>
            <person name="Jiang C."/>
            <person name="Tan B.-Y."/>
            <person name="Wang Z."/>
            <person name="Feng S."/>
            <person name="Zhang L."/>
            <person name="Su X.-H."/>
            <person name="Brejova B."/>
            <person name="Vinar T."/>
            <person name="Xu M."/>
            <person name="Wang M.-X."/>
            <person name="Zhang S.-G."/>
            <person name="Huang M.-R."/>
            <person name="Wu R."/>
            <person name="Zhou Y."/>
        </authorList>
    </citation>
    <scope>NUCLEOTIDE SEQUENCE [LARGE SCALE GENOMIC DNA]</scope>
    <source>
        <strain evidence="10 11">MB_m1</strain>
    </source>
</reference>
<dbReference type="OMA" id="NWIAAWN"/>
<dbReference type="InParanoid" id="K1WXW6"/>
<keyword evidence="3 8" id="KW-0812">Transmembrane</keyword>
<feature type="transmembrane region" description="Helical" evidence="8">
    <location>
        <begin position="270"/>
        <end position="290"/>
    </location>
</feature>
<dbReference type="PANTHER" id="PTHR47797">
    <property type="entry name" value="DEHYDROGENASE, PUTATIVE (AFU_ORTHOLOGUE AFUA_8G05805)-RELATED"/>
    <property type="match status" value="1"/>
</dbReference>
<feature type="domain" description="DOMON" evidence="9">
    <location>
        <begin position="99"/>
        <end position="187"/>
    </location>
</feature>
<dbReference type="SUPFAM" id="SSF49344">
    <property type="entry name" value="CBD9-like"/>
    <property type="match status" value="1"/>
</dbReference>
<dbReference type="Proteomes" id="UP000006753">
    <property type="component" value="Unassembled WGS sequence"/>
</dbReference>
<dbReference type="Gene3D" id="2.60.40.1210">
    <property type="entry name" value="Cellobiose dehydrogenase, cytochrome domain"/>
    <property type="match status" value="1"/>
</dbReference>
<accession>K1WXW6</accession>
<feature type="region of interest" description="Disordered" evidence="7">
    <location>
        <begin position="16"/>
        <end position="39"/>
    </location>
</feature>
<evidence type="ECO:0000256" key="1">
    <source>
        <dbReference type="ARBA" id="ARBA00004370"/>
    </source>
</evidence>
<evidence type="ECO:0000256" key="8">
    <source>
        <dbReference type="SAM" id="Phobius"/>
    </source>
</evidence>
<evidence type="ECO:0000256" key="6">
    <source>
        <dbReference type="ARBA" id="ARBA00023136"/>
    </source>
</evidence>
<keyword evidence="4" id="KW-0249">Electron transport</keyword>
<dbReference type="CDD" id="cd08760">
    <property type="entry name" value="Cyt_b561_FRRS1_like"/>
    <property type="match status" value="1"/>
</dbReference>
<dbReference type="InterPro" id="IPR015920">
    <property type="entry name" value="Cellobiose_DH-like_cyt"/>
</dbReference>
<dbReference type="OrthoDB" id="19261at2759"/>
<feature type="compositionally biased region" description="Basic and acidic residues" evidence="7">
    <location>
        <begin position="23"/>
        <end position="32"/>
    </location>
</feature>
<keyword evidence="6 8" id="KW-0472">Membrane</keyword>
<feature type="compositionally biased region" description="Gly residues" evidence="7">
    <location>
        <begin position="350"/>
        <end position="366"/>
    </location>
</feature>
<dbReference type="eggNOG" id="ENOG502S50Z">
    <property type="taxonomic scope" value="Eukaryota"/>
</dbReference>
<feature type="transmembrane region" description="Helical" evidence="8">
    <location>
        <begin position="467"/>
        <end position="487"/>
    </location>
</feature>
<dbReference type="Pfam" id="PF16010">
    <property type="entry name" value="CDH-cyt"/>
    <property type="match status" value="1"/>
</dbReference>
<evidence type="ECO:0000256" key="5">
    <source>
        <dbReference type="ARBA" id="ARBA00022989"/>
    </source>
</evidence>
<evidence type="ECO:0000259" key="9">
    <source>
        <dbReference type="SMART" id="SM00664"/>
    </source>
</evidence>
<keyword evidence="2" id="KW-0813">Transport</keyword>
<gene>
    <name evidence="10" type="ORF">MBM_04273</name>
</gene>
<dbReference type="GeneID" id="18760208"/>
<dbReference type="KEGG" id="mbe:MBM_04273"/>
<feature type="compositionally biased region" description="Low complexity" evidence="7">
    <location>
        <begin position="367"/>
        <end position="376"/>
    </location>
</feature>
<dbReference type="EMBL" id="JH921436">
    <property type="protein sequence ID" value="EKD17412.1"/>
    <property type="molecule type" value="Genomic_DNA"/>
</dbReference>
<evidence type="ECO:0000313" key="10">
    <source>
        <dbReference type="EMBL" id="EKD17412.1"/>
    </source>
</evidence>
<feature type="transmembrane region" description="Helical" evidence="8">
    <location>
        <begin position="440"/>
        <end position="461"/>
    </location>
</feature>